<keyword evidence="5" id="KW-1185">Reference proteome</keyword>
<name>A0A6J7ZUW9_MYTCO</name>
<dbReference type="OrthoDB" id="7784786at2759"/>
<accession>A0A6J7ZUW9</accession>
<dbReference type="InterPro" id="IPR036770">
    <property type="entry name" value="Ankyrin_rpt-contain_sf"/>
</dbReference>
<dbReference type="Proteomes" id="UP000507470">
    <property type="component" value="Unassembled WGS sequence"/>
</dbReference>
<evidence type="ECO:0000256" key="1">
    <source>
        <dbReference type="ARBA" id="ARBA00022737"/>
    </source>
</evidence>
<sequence length="702" mass="79821">MWTVLQGKINIDTLSVLLKYGIDVSETDDKGHTILHYLLSSFERIRNIPSIMAEILKYNDKKQKEATTITTKDLVNMQDCHGNTALHFACACRAFNKLKRQESEKIMHLLLKNGANRNITNKCQETALHYLLKCRCRTNEAVHILSNGTNVNGCCIQKWQPMHFVLSIQDFGVKFIDTSKEIISQLIKAGACMDSLNLPEGFFPANCNPILLDYILTRLYLSETVVHQMVENCKNNRNCVFSWVNLAVIDSNRNIANCRELFENASESKDFSSKHSVFKRCSQVLQNEYLLHCILSFLFKDSKDDINLEDEEGNTILMTAVRGSLGIRLDMFECVKFLLNQGADPNMKNHAEKSVISQCILSNGNEEYVHRCLCEMINHGAKMDDATHYKDAAKSSKLRAAILKLIPDQVYSNIKYNMGNSFHYLVRSYSQLYSAIPSIASISEYVSKGIDINGKNDQGETPLHLALRMNTPKLAVTEFLRNGAKIHIENDKGETVFHYLFIYTTVSQWDIFEEFVNYNKECLYNKKVLHLLVSKMTPDLLKILYVFLNDSSVNINTKDADCNSVLHNACTGNAYDDNWCISIRPHVVRLLVAKGVHVNEVDASGCTALHRVITQYNQLSMNNPQRSDVRHLHNLISIVSILLSNGADLSVKDKEGKTVKDYLEEFKLSDVQAMIDERMTPEEVNERTVSSIIYNIYKGSHM</sequence>
<evidence type="ECO:0000256" key="3">
    <source>
        <dbReference type="PROSITE-ProRule" id="PRU00023"/>
    </source>
</evidence>
<evidence type="ECO:0000313" key="4">
    <source>
        <dbReference type="EMBL" id="CAC5356082.1"/>
    </source>
</evidence>
<feature type="repeat" description="ANK" evidence="3">
    <location>
        <begin position="312"/>
        <end position="350"/>
    </location>
</feature>
<evidence type="ECO:0000313" key="5">
    <source>
        <dbReference type="Proteomes" id="UP000507470"/>
    </source>
</evidence>
<keyword evidence="1" id="KW-0677">Repeat</keyword>
<dbReference type="PRINTS" id="PR01415">
    <property type="entry name" value="ANKYRIN"/>
</dbReference>
<evidence type="ECO:0000256" key="2">
    <source>
        <dbReference type="ARBA" id="ARBA00023043"/>
    </source>
</evidence>
<protein>
    <submittedName>
        <fullName evidence="4">Uncharacterized protein</fullName>
    </submittedName>
</protein>
<reference evidence="4 5" key="1">
    <citation type="submission" date="2020-06" db="EMBL/GenBank/DDBJ databases">
        <authorList>
            <person name="Li R."/>
            <person name="Bekaert M."/>
        </authorList>
    </citation>
    <scope>NUCLEOTIDE SEQUENCE [LARGE SCALE GENOMIC DNA]</scope>
    <source>
        <strain evidence="5">wild</strain>
    </source>
</reference>
<dbReference type="PANTHER" id="PTHR24189">
    <property type="entry name" value="MYOTROPHIN"/>
    <property type="match status" value="1"/>
</dbReference>
<dbReference type="EMBL" id="CACVKT020000115">
    <property type="protein sequence ID" value="CAC5356082.1"/>
    <property type="molecule type" value="Genomic_DNA"/>
</dbReference>
<feature type="repeat" description="ANK" evidence="3">
    <location>
        <begin position="458"/>
        <end position="491"/>
    </location>
</feature>
<dbReference type="Pfam" id="PF00023">
    <property type="entry name" value="Ank"/>
    <property type="match status" value="3"/>
</dbReference>
<gene>
    <name evidence="4" type="ORF">MCOR_436</name>
</gene>
<dbReference type="SMART" id="SM00248">
    <property type="entry name" value="ANK"/>
    <property type="match status" value="7"/>
</dbReference>
<dbReference type="SUPFAM" id="SSF48403">
    <property type="entry name" value="Ankyrin repeat"/>
    <property type="match status" value="1"/>
</dbReference>
<keyword evidence="2 3" id="KW-0040">ANK repeat</keyword>
<dbReference type="PROSITE" id="PS50088">
    <property type="entry name" value="ANK_REPEAT"/>
    <property type="match status" value="3"/>
</dbReference>
<dbReference type="AlphaFoldDB" id="A0A6J7ZUW9"/>
<dbReference type="InterPro" id="IPR002110">
    <property type="entry name" value="Ankyrin_rpt"/>
</dbReference>
<feature type="repeat" description="ANK" evidence="3">
    <location>
        <begin position="81"/>
        <end position="122"/>
    </location>
</feature>
<proteinExistence type="predicted"/>
<dbReference type="Gene3D" id="1.25.40.20">
    <property type="entry name" value="Ankyrin repeat-containing domain"/>
    <property type="match status" value="4"/>
</dbReference>
<dbReference type="PROSITE" id="PS50297">
    <property type="entry name" value="ANK_REP_REGION"/>
    <property type="match status" value="1"/>
</dbReference>
<dbReference type="InterPro" id="IPR050745">
    <property type="entry name" value="Multifunctional_regulatory"/>
</dbReference>
<dbReference type="PANTHER" id="PTHR24189:SF50">
    <property type="entry name" value="ANKYRIN REPEAT AND SOCS BOX PROTEIN 2"/>
    <property type="match status" value="1"/>
</dbReference>
<organism evidence="4 5">
    <name type="scientific">Mytilus coruscus</name>
    <name type="common">Sea mussel</name>
    <dbReference type="NCBI Taxonomy" id="42192"/>
    <lineage>
        <taxon>Eukaryota</taxon>
        <taxon>Metazoa</taxon>
        <taxon>Spiralia</taxon>
        <taxon>Lophotrochozoa</taxon>
        <taxon>Mollusca</taxon>
        <taxon>Bivalvia</taxon>
        <taxon>Autobranchia</taxon>
        <taxon>Pteriomorphia</taxon>
        <taxon>Mytilida</taxon>
        <taxon>Mytiloidea</taxon>
        <taxon>Mytilidae</taxon>
        <taxon>Mytilinae</taxon>
        <taxon>Mytilus</taxon>
    </lineage>
</organism>